<feature type="domain" description="Metallo-beta-lactamase" evidence="4">
    <location>
        <begin position="44"/>
        <end position="235"/>
    </location>
</feature>
<evidence type="ECO:0000313" key="5">
    <source>
        <dbReference type="EMBL" id="SYX86227.1"/>
    </source>
</evidence>
<evidence type="ECO:0000256" key="2">
    <source>
        <dbReference type="ARBA" id="ARBA00034301"/>
    </source>
</evidence>
<dbReference type="AlphaFoldDB" id="A0A383RGI9"/>
<protein>
    <submittedName>
        <fullName evidence="5">Beta-lactamase domain-containing protein</fullName>
    </submittedName>
</protein>
<evidence type="ECO:0000256" key="1">
    <source>
        <dbReference type="ARBA" id="ARBA00034221"/>
    </source>
</evidence>
<dbReference type="EMBL" id="LS992241">
    <property type="protein sequence ID" value="SYX86227.1"/>
    <property type="molecule type" value="Genomic_DNA"/>
</dbReference>
<dbReference type="SMART" id="SM00849">
    <property type="entry name" value="Lactamase_B"/>
    <property type="match status" value="1"/>
</dbReference>
<dbReference type="InterPro" id="IPR001279">
    <property type="entry name" value="Metallo-B-lactamas"/>
</dbReference>
<name>A0A383RGI9_PAEAL</name>
<sequence>MQSNTANREQHATKYPIVIDDPWFTVSKLDDSTFAISEYGHWERVHSFLLIGSERVALIDTGLGIDDITRMTSQLTSLPITVLTTHVHWDHIGSHGKFEHIYVHALDEDWLVNGIKGLPIEQVRRDVSRDITRPLPPTFDPAAYTPYQGKPTGLLRDRDTIDLGERKLIIYHTPGHSPGHIVVHDTSRGYLFTGDLLYDETPIYAFYPSTSPEELVTSWQKISEIEGIVQLFGSHNRLGLEPELLDAVKEAAAELREKDLVRFGTGIHQFRGFSVQF</sequence>
<dbReference type="PANTHER" id="PTHR42951:SF4">
    <property type="entry name" value="ACYL-COENZYME A THIOESTERASE MBLAC2"/>
    <property type="match status" value="1"/>
</dbReference>
<comment type="function">
    <text evidence="2">Counteracts the endogenous Pycsar antiviral defense system. Phosphodiesterase that enables metal-dependent hydrolysis of host cyclic nucleotide Pycsar defense signals such as cCMP and cUMP.</text>
</comment>
<gene>
    <name evidence="5" type="ORF">PBLR_14649</name>
</gene>
<dbReference type="Pfam" id="PF00753">
    <property type="entry name" value="Lactamase_B"/>
    <property type="match status" value="1"/>
</dbReference>
<accession>A0A383RGI9</accession>
<comment type="catalytic activity">
    <reaction evidence="1">
        <text>3',5'-cyclic CMP + H2O = CMP + H(+)</text>
        <dbReference type="Rhea" id="RHEA:72675"/>
        <dbReference type="ChEBI" id="CHEBI:15377"/>
        <dbReference type="ChEBI" id="CHEBI:15378"/>
        <dbReference type="ChEBI" id="CHEBI:58003"/>
        <dbReference type="ChEBI" id="CHEBI:60377"/>
    </reaction>
    <physiologicalReaction direction="left-to-right" evidence="1">
        <dbReference type="Rhea" id="RHEA:72676"/>
    </physiologicalReaction>
</comment>
<dbReference type="Proteomes" id="UP000304148">
    <property type="component" value="Chromosome"/>
</dbReference>
<proteinExistence type="predicted"/>
<organism evidence="5 6">
    <name type="scientific">Paenibacillus alvei</name>
    <name type="common">Bacillus alvei</name>
    <dbReference type="NCBI Taxonomy" id="44250"/>
    <lineage>
        <taxon>Bacteria</taxon>
        <taxon>Bacillati</taxon>
        <taxon>Bacillota</taxon>
        <taxon>Bacilli</taxon>
        <taxon>Bacillales</taxon>
        <taxon>Paenibacillaceae</taxon>
        <taxon>Paenibacillus</taxon>
    </lineage>
</organism>
<evidence type="ECO:0000313" key="6">
    <source>
        <dbReference type="Proteomes" id="UP000304148"/>
    </source>
</evidence>
<dbReference type="InterPro" id="IPR036866">
    <property type="entry name" value="RibonucZ/Hydroxyglut_hydro"/>
</dbReference>
<evidence type="ECO:0000259" key="4">
    <source>
        <dbReference type="SMART" id="SM00849"/>
    </source>
</evidence>
<dbReference type="Gene3D" id="3.60.15.10">
    <property type="entry name" value="Ribonuclease Z/Hydroxyacylglutathione hydrolase-like"/>
    <property type="match status" value="1"/>
</dbReference>
<dbReference type="SUPFAM" id="SSF56281">
    <property type="entry name" value="Metallo-hydrolase/oxidoreductase"/>
    <property type="match status" value="1"/>
</dbReference>
<dbReference type="RefSeq" id="WP_138188253.1">
    <property type="nucleotide sequence ID" value="NZ_LS992241.1"/>
</dbReference>
<reference evidence="6" key="1">
    <citation type="submission" date="2018-08" db="EMBL/GenBank/DDBJ databases">
        <authorList>
            <person name="Chevrot R."/>
        </authorList>
    </citation>
    <scope>NUCLEOTIDE SEQUENCE [LARGE SCALE GENOMIC DNA]</scope>
</reference>
<dbReference type="InterPro" id="IPR050855">
    <property type="entry name" value="NDM-1-like"/>
</dbReference>
<dbReference type="PANTHER" id="PTHR42951">
    <property type="entry name" value="METALLO-BETA-LACTAMASE DOMAIN-CONTAINING"/>
    <property type="match status" value="1"/>
</dbReference>
<comment type="catalytic activity">
    <reaction evidence="3">
        <text>3',5'-cyclic UMP + H2O = UMP + H(+)</text>
        <dbReference type="Rhea" id="RHEA:70575"/>
        <dbReference type="ChEBI" id="CHEBI:15377"/>
        <dbReference type="ChEBI" id="CHEBI:15378"/>
        <dbReference type="ChEBI" id="CHEBI:57865"/>
        <dbReference type="ChEBI" id="CHEBI:184387"/>
    </reaction>
    <physiologicalReaction direction="left-to-right" evidence="3">
        <dbReference type="Rhea" id="RHEA:70576"/>
    </physiologicalReaction>
</comment>
<evidence type="ECO:0000256" key="3">
    <source>
        <dbReference type="ARBA" id="ARBA00048505"/>
    </source>
</evidence>